<reference evidence="3" key="1">
    <citation type="journal article" date="2014" name="Proc. Natl. Acad. Sci. U.S.A.">
        <title>Extensive sampling of basidiomycete genomes demonstrates inadequacy of the white-rot/brown-rot paradigm for wood decay fungi.</title>
        <authorList>
            <person name="Riley R."/>
            <person name="Salamov A.A."/>
            <person name="Brown D.W."/>
            <person name="Nagy L.G."/>
            <person name="Floudas D."/>
            <person name="Held B.W."/>
            <person name="Levasseur A."/>
            <person name="Lombard V."/>
            <person name="Morin E."/>
            <person name="Otillar R."/>
            <person name="Lindquist E.A."/>
            <person name="Sun H."/>
            <person name="LaButti K.M."/>
            <person name="Schmutz J."/>
            <person name="Jabbour D."/>
            <person name="Luo H."/>
            <person name="Baker S.E."/>
            <person name="Pisabarro A.G."/>
            <person name="Walton J.D."/>
            <person name="Blanchette R.A."/>
            <person name="Henrissat B."/>
            <person name="Martin F."/>
            <person name="Cullen D."/>
            <person name="Hibbett D.S."/>
            <person name="Grigoriev I.V."/>
        </authorList>
    </citation>
    <scope>NUCLEOTIDE SEQUENCE [LARGE SCALE GENOMIC DNA]</scope>
    <source>
        <strain evidence="3">CBS 339.88</strain>
    </source>
</reference>
<keyword evidence="3" id="KW-1185">Reference proteome</keyword>
<sequence length="152" mass="16831">AKRKARQKASSNRNRKKKKGAQEGYTPAPQLAKKQLSSSQVVSPAYSTNSFGIASTGYVSPRTINSSTAYRLDQLVGPSSKFKFRLQKWDAQAPIPIVDGRRRVYGVCAGVPKNDAGWDSLQMRAATLLENSRHALKFSEKNRKSRRGKFSA</sequence>
<evidence type="ECO:0000313" key="3">
    <source>
        <dbReference type="Proteomes" id="UP000027222"/>
    </source>
</evidence>
<evidence type="ECO:0000313" key="2">
    <source>
        <dbReference type="EMBL" id="KDR65536.1"/>
    </source>
</evidence>
<feature type="region of interest" description="Disordered" evidence="1">
    <location>
        <begin position="1"/>
        <end position="39"/>
    </location>
</feature>
<dbReference type="OrthoDB" id="3028829at2759"/>
<dbReference type="HOGENOM" id="CLU_130522_0_0_1"/>
<proteinExistence type="predicted"/>
<evidence type="ECO:0000256" key="1">
    <source>
        <dbReference type="SAM" id="MobiDB-lite"/>
    </source>
</evidence>
<feature type="non-terminal residue" evidence="2">
    <location>
        <position position="152"/>
    </location>
</feature>
<name>A0A067S425_GALM3</name>
<organism evidence="2 3">
    <name type="scientific">Galerina marginata (strain CBS 339.88)</name>
    <dbReference type="NCBI Taxonomy" id="685588"/>
    <lineage>
        <taxon>Eukaryota</taxon>
        <taxon>Fungi</taxon>
        <taxon>Dikarya</taxon>
        <taxon>Basidiomycota</taxon>
        <taxon>Agaricomycotina</taxon>
        <taxon>Agaricomycetes</taxon>
        <taxon>Agaricomycetidae</taxon>
        <taxon>Agaricales</taxon>
        <taxon>Agaricineae</taxon>
        <taxon>Strophariaceae</taxon>
        <taxon>Galerina</taxon>
    </lineage>
</organism>
<protein>
    <submittedName>
        <fullName evidence="2">Uncharacterized protein</fullName>
    </submittedName>
</protein>
<dbReference type="AlphaFoldDB" id="A0A067S425"/>
<dbReference type="Proteomes" id="UP000027222">
    <property type="component" value="Unassembled WGS sequence"/>
</dbReference>
<accession>A0A067S425</accession>
<dbReference type="EMBL" id="KL142442">
    <property type="protein sequence ID" value="KDR65536.1"/>
    <property type="molecule type" value="Genomic_DNA"/>
</dbReference>
<gene>
    <name evidence="2" type="ORF">GALMADRAFT_17261</name>
</gene>
<feature type="compositionally biased region" description="Basic residues" evidence="1">
    <location>
        <begin position="1"/>
        <end position="19"/>
    </location>
</feature>
<feature type="non-terminal residue" evidence="2">
    <location>
        <position position="1"/>
    </location>
</feature>